<name>A0A3G2KAB2_9CAUD</name>
<dbReference type="Gene3D" id="3.40.50.300">
    <property type="entry name" value="P-loop containing nucleotide triphosphate hydrolases"/>
    <property type="match status" value="1"/>
</dbReference>
<keyword evidence="2" id="KW-0418">Kinase</keyword>
<evidence type="ECO:0000313" key="3">
    <source>
        <dbReference type="Proteomes" id="UP000279098"/>
    </source>
</evidence>
<feature type="domain" description="Pterin-binding" evidence="1">
    <location>
        <begin position="67"/>
        <end position="170"/>
    </location>
</feature>
<dbReference type="PROSITE" id="PS50972">
    <property type="entry name" value="PTERIN_BINDING"/>
    <property type="match status" value="1"/>
</dbReference>
<reference evidence="2 3" key="1">
    <citation type="submission" date="2018-09" db="EMBL/GenBank/DDBJ databases">
        <authorList>
            <person name="Fryberger R.B."/>
            <person name="Stoner T.H."/>
            <person name="Garlena R.A."/>
            <person name="Russell D.A."/>
            <person name="Pope W.H."/>
            <person name="Jacobs-Sera D."/>
            <person name="Hatfull G.F."/>
        </authorList>
    </citation>
    <scope>NUCLEOTIDE SEQUENCE [LARGE SCALE GENOMIC DNA]</scope>
</reference>
<dbReference type="InterPro" id="IPR027417">
    <property type="entry name" value="P-loop_NTPase"/>
</dbReference>
<organism evidence="2 3">
    <name type="scientific">Microbacterium phage Brahms</name>
    <dbReference type="NCBI Taxonomy" id="2419973"/>
    <lineage>
        <taxon>Viruses</taxon>
        <taxon>Duplodnaviria</taxon>
        <taxon>Heunggongvirae</taxon>
        <taxon>Uroviricota</taxon>
        <taxon>Caudoviricetes</taxon>
        <taxon>Armstrongvirus</taxon>
        <taxon>Armstrongvirus armstrong</taxon>
    </lineage>
</organism>
<dbReference type="Proteomes" id="UP000279098">
    <property type="component" value="Genome"/>
</dbReference>
<dbReference type="GO" id="GO:0016301">
    <property type="term" value="F:kinase activity"/>
    <property type="evidence" value="ECO:0007669"/>
    <property type="project" value="UniProtKB-KW"/>
</dbReference>
<proteinExistence type="predicted"/>
<dbReference type="GO" id="GO:0042558">
    <property type="term" value="P:pteridine-containing compound metabolic process"/>
    <property type="evidence" value="ECO:0007669"/>
    <property type="project" value="InterPro"/>
</dbReference>
<keyword evidence="2" id="KW-0808">Transferase</keyword>
<evidence type="ECO:0000313" key="2">
    <source>
        <dbReference type="EMBL" id="AYN55900.1"/>
    </source>
</evidence>
<protein>
    <submittedName>
        <fullName evidence="2">Thymidylate kinase</fullName>
    </submittedName>
</protein>
<evidence type="ECO:0000259" key="1">
    <source>
        <dbReference type="PROSITE" id="PS50972"/>
    </source>
</evidence>
<sequence>MTTDAQIILLEGADGTGKTTFISRMAQMHLDGGTAVPRVIHNTADDRLLPGSLYRHYYAQLVDAVEFRANGISTYIDRSFLSELIYGRLYRGKARLTERQVRKLERLATDADIILLGMTTDLAVRRARVQERGEEFDRLQPFVGAFYSQHFSERSKYWITADSTSAPVLN</sequence>
<gene>
    <name evidence="2" type="primary">29</name>
    <name evidence="2" type="ORF">PBI_BRAHMS_29</name>
</gene>
<dbReference type="InterPro" id="IPR000489">
    <property type="entry name" value="Pterin-binding_dom"/>
</dbReference>
<dbReference type="SUPFAM" id="SSF52540">
    <property type="entry name" value="P-loop containing nucleoside triphosphate hydrolases"/>
    <property type="match status" value="1"/>
</dbReference>
<accession>A0A3G2KAB2</accession>
<dbReference type="EMBL" id="MH834602">
    <property type="protein sequence ID" value="AYN55900.1"/>
    <property type="molecule type" value="Genomic_DNA"/>
</dbReference>